<keyword evidence="4" id="KW-1015">Disulfide bond</keyword>
<dbReference type="AlphaFoldDB" id="A0A933SCL4"/>
<feature type="transmembrane region" description="Helical" evidence="5">
    <location>
        <begin position="15"/>
        <end position="34"/>
    </location>
</feature>
<gene>
    <name evidence="7" type="ORF">HZA61_09080</name>
</gene>
<evidence type="ECO:0000259" key="6">
    <source>
        <dbReference type="PROSITE" id="PS51352"/>
    </source>
</evidence>
<dbReference type="InterPro" id="IPR036249">
    <property type="entry name" value="Thioredoxin-like_sf"/>
</dbReference>
<dbReference type="PANTHER" id="PTHR12151">
    <property type="entry name" value="ELECTRON TRANSPORT PROTIN SCO1/SENC FAMILY MEMBER"/>
    <property type="match status" value="1"/>
</dbReference>
<feature type="domain" description="Thioredoxin" evidence="6">
    <location>
        <begin position="146"/>
        <end position="305"/>
    </location>
</feature>
<dbReference type="Gene3D" id="3.40.30.10">
    <property type="entry name" value="Glutaredoxin"/>
    <property type="match status" value="1"/>
</dbReference>
<comment type="caution">
    <text evidence="7">The sequence shown here is derived from an EMBL/GenBank/DDBJ whole genome shotgun (WGS) entry which is preliminary data.</text>
</comment>
<keyword evidence="2 3" id="KW-0186">Copper</keyword>
<evidence type="ECO:0000313" key="7">
    <source>
        <dbReference type="EMBL" id="MBI5169627.1"/>
    </source>
</evidence>
<evidence type="ECO:0000313" key="8">
    <source>
        <dbReference type="Proteomes" id="UP000696931"/>
    </source>
</evidence>
<proteinExistence type="inferred from homology"/>
<evidence type="ECO:0000256" key="3">
    <source>
        <dbReference type="PIRSR" id="PIRSR603782-1"/>
    </source>
</evidence>
<name>A0A933SCL4_UNCEI</name>
<keyword evidence="3" id="KW-0479">Metal-binding</keyword>
<accession>A0A933SCL4</accession>
<feature type="binding site" evidence="3">
    <location>
        <position position="184"/>
    </location>
    <ligand>
        <name>Cu cation</name>
        <dbReference type="ChEBI" id="CHEBI:23378"/>
    </ligand>
</feature>
<evidence type="ECO:0000256" key="4">
    <source>
        <dbReference type="PIRSR" id="PIRSR603782-2"/>
    </source>
</evidence>
<dbReference type="Proteomes" id="UP000696931">
    <property type="component" value="Unassembled WGS sequence"/>
</dbReference>
<keyword evidence="5" id="KW-0472">Membrane</keyword>
<reference evidence="7" key="1">
    <citation type="submission" date="2020-07" db="EMBL/GenBank/DDBJ databases">
        <title>Huge and variable diversity of episymbiotic CPR bacteria and DPANN archaea in groundwater ecosystems.</title>
        <authorList>
            <person name="He C.Y."/>
            <person name="Keren R."/>
            <person name="Whittaker M."/>
            <person name="Farag I.F."/>
            <person name="Doudna J."/>
            <person name="Cate J.H.D."/>
            <person name="Banfield J.F."/>
        </authorList>
    </citation>
    <scope>NUCLEOTIDE SEQUENCE</scope>
    <source>
        <strain evidence="7">NC_groundwater_1813_Pr3_B-0.1um_71_17</strain>
    </source>
</reference>
<dbReference type="SUPFAM" id="SSF52833">
    <property type="entry name" value="Thioredoxin-like"/>
    <property type="match status" value="1"/>
</dbReference>
<dbReference type="CDD" id="cd02968">
    <property type="entry name" value="SCO"/>
    <property type="match status" value="1"/>
</dbReference>
<dbReference type="Pfam" id="PF02630">
    <property type="entry name" value="SCO1-SenC"/>
    <property type="match status" value="1"/>
</dbReference>
<dbReference type="InterPro" id="IPR013766">
    <property type="entry name" value="Thioredoxin_domain"/>
</dbReference>
<dbReference type="GO" id="GO:0046872">
    <property type="term" value="F:metal ion binding"/>
    <property type="evidence" value="ECO:0007669"/>
    <property type="project" value="UniProtKB-KW"/>
</dbReference>
<organism evidence="7 8">
    <name type="scientific">Eiseniibacteriota bacterium</name>
    <dbReference type="NCBI Taxonomy" id="2212470"/>
    <lineage>
        <taxon>Bacteria</taxon>
        <taxon>Candidatus Eiseniibacteriota</taxon>
    </lineage>
</organism>
<dbReference type="PROSITE" id="PS51352">
    <property type="entry name" value="THIOREDOXIN_2"/>
    <property type="match status" value="1"/>
</dbReference>
<comment type="similarity">
    <text evidence="1">Belongs to the SCO1/2 family.</text>
</comment>
<dbReference type="InterPro" id="IPR003782">
    <property type="entry name" value="SCO1/SenC"/>
</dbReference>
<dbReference type="EMBL" id="JACRIW010000059">
    <property type="protein sequence ID" value="MBI5169627.1"/>
    <property type="molecule type" value="Genomic_DNA"/>
</dbReference>
<feature type="binding site" evidence="3">
    <location>
        <position position="269"/>
    </location>
    <ligand>
        <name>Cu cation</name>
        <dbReference type="ChEBI" id="CHEBI:23378"/>
    </ligand>
</feature>
<feature type="disulfide bond" description="Redox-active" evidence="4">
    <location>
        <begin position="184"/>
        <end position="188"/>
    </location>
</feature>
<evidence type="ECO:0000256" key="5">
    <source>
        <dbReference type="SAM" id="Phobius"/>
    </source>
</evidence>
<evidence type="ECO:0000256" key="1">
    <source>
        <dbReference type="ARBA" id="ARBA00010996"/>
    </source>
</evidence>
<feature type="transmembrane region" description="Helical" evidence="5">
    <location>
        <begin position="64"/>
        <end position="82"/>
    </location>
</feature>
<protein>
    <submittedName>
        <fullName evidence="7">SCO family protein</fullName>
    </submittedName>
</protein>
<dbReference type="PANTHER" id="PTHR12151:SF25">
    <property type="entry name" value="LINALOOL DEHYDRATASE_ISOMERASE DOMAIN-CONTAINING PROTEIN"/>
    <property type="match status" value="1"/>
</dbReference>
<sequence length="305" mass="32040">MNAASPDGTSPRTGATLLLCWVVGVVVWWGFAFVPAPPGAEAWLAAAQSACFGSRPGGMPAPHGWLMLTLAPALMLGTMWAAFGADMKSSLPLLMHSRGPRLLSAVLVLLFVGEVGLAAKRMRTAQAVESVSFASTLEGPLPADWPRTAKPVPAFALVDQAGARFTQDDLAHGPVVLSFVFAHCTTVCPMLVRTLEGAREELGGTPVRMALVTLDPWRDTPAALPGLAATFRVPEGARLLSGAPEAVCALLDTLGVARARDLRTGDVSHAPLVMVLDADGRIAYTFQNPPSGWIADAVRRCRTAS</sequence>
<keyword evidence="5" id="KW-1133">Transmembrane helix</keyword>
<evidence type="ECO:0000256" key="2">
    <source>
        <dbReference type="ARBA" id="ARBA00023008"/>
    </source>
</evidence>
<feature type="transmembrane region" description="Helical" evidence="5">
    <location>
        <begin position="102"/>
        <end position="119"/>
    </location>
</feature>
<feature type="binding site" evidence="3">
    <location>
        <position position="188"/>
    </location>
    <ligand>
        <name>Cu cation</name>
        <dbReference type="ChEBI" id="CHEBI:23378"/>
    </ligand>
</feature>
<keyword evidence="5" id="KW-0812">Transmembrane</keyword>